<proteinExistence type="predicted"/>
<comment type="caution">
    <text evidence="1">The sequence shown here is derived from an EMBL/GenBank/DDBJ whole genome shotgun (WGS) entry which is preliminary data.</text>
</comment>
<gene>
    <name evidence="1" type="ORF">CgunFtcFv8_027179</name>
</gene>
<accession>A0AAN8DX82</accession>
<protein>
    <submittedName>
        <fullName evidence="1">Uncharacterized protein</fullName>
    </submittedName>
</protein>
<organism evidence="1 2">
    <name type="scientific">Champsocephalus gunnari</name>
    <name type="common">Mackerel icefish</name>
    <dbReference type="NCBI Taxonomy" id="52237"/>
    <lineage>
        <taxon>Eukaryota</taxon>
        <taxon>Metazoa</taxon>
        <taxon>Chordata</taxon>
        <taxon>Craniata</taxon>
        <taxon>Vertebrata</taxon>
        <taxon>Euteleostomi</taxon>
        <taxon>Actinopterygii</taxon>
        <taxon>Neopterygii</taxon>
        <taxon>Teleostei</taxon>
        <taxon>Neoteleostei</taxon>
        <taxon>Acanthomorphata</taxon>
        <taxon>Eupercaria</taxon>
        <taxon>Perciformes</taxon>
        <taxon>Notothenioidei</taxon>
        <taxon>Channichthyidae</taxon>
        <taxon>Champsocephalus</taxon>
    </lineage>
</organism>
<sequence>MLRPLYFPYFAREGGVRNVEGVGGWVGVKVSIPARPERSRGRLGKRARVEAWVLRWRQCRGVAESKEQFLIPQP</sequence>
<evidence type="ECO:0000313" key="1">
    <source>
        <dbReference type="EMBL" id="KAK5930987.1"/>
    </source>
</evidence>
<dbReference type="EMBL" id="JAURVH010001516">
    <property type="protein sequence ID" value="KAK5930987.1"/>
    <property type="molecule type" value="Genomic_DNA"/>
</dbReference>
<name>A0AAN8DX82_CHAGU</name>
<evidence type="ECO:0000313" key="2">
    <source>
        <dbReference type="Proteomes" id="UP001331515"/>
    </source>
</evidence>
<keyword evidence="2" id="KW-1185">Reference proteome</keyword>
<dbReference type="Proteomes" id="UP001331515">
    <property type="component" value="Unassembled WGS sequence"/>
</dbReference>
<dbReference type="AlphaFoldDB" id="A0AAN8DX82"/>
<reference evidence="1 2" key="1">
    <citation type="journal article" date="2023" name="Mol. Biol. Evol.">
        <title>Genomics of Secondarily Temperate Adaptation in the Only Non-Antarctic Icefish.</title>
        <authorList>
            <person name="Rivera-Colon A.G."/>
            <person name="Rayamajhi N."/>
            <person name="Minhas B.F."/>
            <person name="Madrigal G."/>
            <person name="Bilyk K.T."/>
            <person name="Yoon V."/>
            <person name="Hune M."/>
            <person name="Gregory S."/>
            <person name="Cheng C.H.C."/>
            <person name="Catchen J.M."/>
        </authorList>
    </citation>
    <scope>NUCLEOTIDE SEQUENCE [LARGE SCALE GENOMIC DNA]</scope>
    <source>
        <tissue evidence="1">White muscle</tissue>
    </source>
</reference>